<name>A0A7E6FTZ3_9MOLL</name>
<keyword evidence="8" id="KW-0732">Signal</keyword>
<dbReference type="GO" id="GO:0016247">
    <property type="term" value="F:channel regulator activity"/>
    <property type="evidence" value="ECO:0007669"/>
    <property type="project" value="TreeGrafter"/>
</dbReference>
<dbReference type="GO" id="GO:0098839">
    <property type="term" value="C:postsynaptic density membrane"/>
    <property type="evidence" value="ECO:0007669"/>
    <property type="project" value="TreeGrafter"/>
</dbReference>
<dbReference type="GO" id="GO:0099590">
    <property type="term" value="P:neurotransmitter receptor internalization"/>
    <property type="evidence" value="ECO:0007669"/>
    <property type="project" value="TreeGrafter"/>
</dbReference>
<dbReference type="GO" id="GO:0019226">
    <property type="term" value="P:transmission of nerve impulse"/>
    <property type="evidence" value="ECO:0007669"/>
    <property type="project" value="TreeGrafter"/>
</dbReference>
<dbReference type="Gene3D" id="1.20.140.150">
    <property type="match status" value="1"/>
</dbReference>
<dbReference type="Pfam" id="PF13903">
    <property type="entry name" value="Claudin_2"/>
    <property type="match status" value="1"/>
</dbReference>
<dbReference type="AlphaFoldDB" id="A0A7E6FTZ3"/>
<evidence type="ECO:0000256" key="6">
    <source>
        <dbReference type="SAM" id="MobiDB-lite"/>
    </source>
</evidence>
<reference evidence="10" key="1">
    <citation type="submission" date="2025-08" db="UniProtKB">
        <authorList>
            <consortium name="RefSeq"/>
        </authorList>
    </citation>
    <scope>IDENTIFICATION</scope>
</reference>
<dbReference type="GO" id="GO:0032281">
    <property type="term" value="C:AMPA glutamate receptor complex"/>
    <property type="evidence" value="ECO:0007669"/>
    <property type="project" value="TreeGrafter"/>
</dbReference>
<dbReference type="PRINTS" id="PR01792">
    <property type="entry name" value="VDCCGAMMA"/>
</dbReference>
<comment type="similarity">
    <text evidence="2">Belongs to the PMP-22/EMP/MP20 family. CACNG subfamily.</text>
</comment>
<accession>A0A7E6FTZ3</accession>
<dbReference type="InterPro" id="IPR008368">
    <property type="entry name" value="VDCC_gsu"/>
</dbReference>
<organism evidence="9 10">
    <name type="scientific">Octopus sinensis</name>
    <name type="common">East Asian common octopus</name>
    <dbReference type="NCBI Taxonomy" id="2607531"/>
    <lineage>
        <taxon>Eukaryota</taxon>
        <taxon>Metazoa</taxon>
        <taxon>Spiralia</taxon>
        <taxon>Lophotrochozoa</taxon>
        <taxon>Mollusca</taxon>
        <taxon>Cephalopoda</taxon>
        <taxon>Coleoidea</taxon>
        <taxon>Octopodiformes</taxon>
        <taxon>Octopoda</taxon>
        <taxon>Incirrata</taxon>
        <taxon>Octopodidae</taxon>
        <taxon>Octopus</taxon>
    </lineage>
</organism>
<comment type="subcellular location">
    <subcellularLocation>
        <location evidence="1">Membrane</location>
        <topology evidence="1">Multi-pass membrane protein</topology>
    </subcellularLocation>
</comment>
<evidence type="ECO:0000256" key="3">
    <source>
        <dbReference type="ARBA" id="ARBA00022692"/>
    </source>
</evidence>
<dbReference type="InterPro" id="IPR004031">
    <property type="entry name" value="PMP22/EMP/MP20/Claudin"/>
</dbReference>
<evidence type="ECO:0000313" key="10">
    <source>
        <dbReference type="RefSeq" id="XP_036371100.1"/>
    </source>
</evidence>
<evidence type="ECO:0000256" key="7">
    <source>
        <dbReference type="SAM" id="Phobius"/>
    </source>
</evidence>
<feature type="chain" id="PRO_5028843718" evidence="8">
    <location>
        <begin position="19"/>
        <end position="342"/>
    </location>
</feature>
<feature type="signal peptide" evidence="8">
    <location>
        <begin position="1"/>
        <end position="18"/>
    </location>
</feature>
<dbReference type="KEGG" id="osn:118768531"/>
<proteinExistence type="inferred from homology"/>
<protein>
    <submittedName>
        <fullName evidence="10">Voltage-dependent calcium channel gamma-5 subunit-like</fullName>
    </submittedName>
</protein>
<dbReference type="PANTHER" id="PTHR12107">
    <property type="entry name" value="VOLTAGE-DEPENDENT CALCIUM CHANNEL GAMMA SUBUNIT"/>
    <property type="match status" value="1"/>
</dbReference>
<gene>
    <name evidence="10" type="primary">LOC118768531</name>
</gene>
<feature type="compositionally biased region" description="Low complexity" evidence="6">
    <location>
        <begin position="255"/>
        <end position="275"/>
    </location>
</feature>
<feature type="transmembrane region" description="Helical" evidence="7">
    <location>
        <begin position="130"/>
        <end position="153"/>
    </location>
</feature>
<dbReference type="RefSeq" id="XP_036371100.1">
    <property type="nucleotide sequence ID" value="XM_036515207.1"/>
</dbReference>
<feature type="transmembrane region" description="Helical" evidence="7">
    <location>
        <begin position="173"/>
        <end position="203"/>
    </location>
</feature>
<keyword evidence="9" id="KW-1185">Reference proteome</keyword>
<dbReference type="Proteomes" id="UP000515154">
    <property type="component" value="Linkage group LG30"/>
</dbReference>
<evidence type="ECO:0000256" key="1">
    <source>
        <dbReference type="ARBA" id="ARBA00004141"/>
    </source>
</evidence>
<keyword evidence="5 7" id="KW-0472">Membrane</keyword>
<evidence type="ECO:0000256" key="2">
    <source>
        <dbReference type="ARBA" id="ARBA00007111"/>
    </source>
</evidence>
<dbReference type="GO" id="GO:0098970">
    <property type="term" value="P:postsynaptic neurotransmitter receptor diffusion trapping"/>
    <property type="evidence" value="ECO:0007669"/>
    <property type="project" value="TreeGrafter"/>
</dbReference>
<feature type="region of interest" description="Disordered" evidence="6">
    <location>
        <begin position="236"/>
        <end position="275"/>
    </location>
</feature>
<dbReference type="InterPro" id="IPR051072">
    <property type="entry name" value="CACNG_subunit"/>
</dbReference>
<sequence length="342" mass="38745">MNNQLLLTVLSFSTGAVALVTLALAVATDSWLYTEEAIDYVLDNVTIVYVVRTHSGLWRVCTINEFSPSFCANIDYYRQSYDRVDQASTSMAIIRAIRLSAPYPVFALIMIVVAAITSVIGNIKTDVKTLFGAIIYVFSGLALSVGIILYISAVNDEVGHRAKIIGVQGPKFAYFYGWSFFFAGVSFITAEMAAVFGISLYLLRNSHVDDILRIIPGLEDRLDKLNKLNGYRNDYEDDDVYEDGESHYARTPGKQQPQEEQQQQQQHNNNNNNNNTAFIKLYNKYSKRNNSNKLVTTKHCNKYSVRKNSSGKKNNNNIATTRHYNRFNRRSCIMAITKRCRK</sequence>
<dbReference type="GO" id="GO:0051968">
    <property type="term" value="P:positive regulation of synaptic transmission, glutamatergic"/>
    <property type="evidence" value="ECO:0007669"/>
    <property type="project" value="TreeGrafter"/>
</dbReference>
<keyword evidence="3 7" id="KW-0812">Transmembrane</keyword>
<evidence type="ECO:0000313" key="9">
    <source>
        <dbReference type="Proteomes" id="UP000515154"/>
    </source>
</evidence>
<dbReference type="GO" id="GO:0098943">
    <property type="term" value="P:neurotransmitter receptor transport, postsynaptic endosome to lysosome"/>
    <property type="evidence" value="ECO:0007669"/>
    <property type="project" value="TreeGrafter"/>
</dbReference>
<evidence type="ECO:0000256" key="4">
    <source>
        <dbReference type="ARBA" id="ARBA00022989"/>
    </source>
</evidence>
<evidence type="ECO:0000256" key="8">
    <source>
        <dbReference type="SAM" id="SignalP"/>
    </source>
</evidence>
<keyword evidence="4 7" id="KW-1133">Transmembrane helix</keyword>
<dbReference type="GO" id="GO:0005245">
    <property type="term" value="F:voltage-gated calcium channel activity"/>
    <property type="evidence" value="ECO:0007669"/>
    <property type="project" value="TreeGrafter"/>
</dbReference>
<dbReference type="PANTHER" id="PTHR12107:SF0">
    <property type="entry name" value="STARGAZIN (MAMMALIAN CALCIUM CHANNEL) HOMOLOG"/>
    <property type="match status" value="1"/>
</dbReference>
<evidence type="ECO:0000256" key="5">
    <source>
        <dbReference type="ARBA" id="ARBA00023136"/>
    </source>
</evidence>
<feature type="transmembrane region" description="Helical" evidence="7">
    <location>
        <begin position="105"/>
        <end position="123"/>
    </location>
</feature>